<reference evidence="1" key="2">
    <citation type="journal article" date="2006" name="PLoS Pathog.">
        <title>New perspectives on host-parasite interplay by comparative transcriptomic and proteomic analyses of Schistosoma japonicum.</title>
        <authorList>
            <person name="Liu F."/>
            <person name="Lu J."/>
            <person name="Hu W."/>
            <person name="Wang S.Y."/>
            <person name="Cui S.J."/>
            <person name="Chi M."/>
            <person name="Yan Q."/>
            <person name="Wang X.R."/>
            <person name="Song H.D."/>
            <person name="Xu X.N."/>
            <person name="Wang J.J."/>
            <person name="Zhang X.L."/>
            <person name="Zhang X."/>
            <person name="Wang Z.Q."/>
            <person name="Xue C.L."/>
            <person name="Brindley P.J."/>
            <person name="McManus D.P."/>
            <person name="Yang P.Y."/>
            <person name="Feng Z."/>
            <person name="Chen Z."/>
            <person name="Han Z.G."/>
        </authorList>
    </citation>
    <scope>NUCLEOTIDE SEQUENCE</scope>
</reference>
<organism evidence="1">
    <name type="scientific">Schistosoma japonicum</name>
    <name type="common">Blood fluke</name>
    <dbReference type="NCBI Taxonomy" id="6182"/>
    <lineage>
        <taxon>Eukaryota</taxon>
        <taxon>Metazoa</taxon>
        <taxon>Spiralia</taxon>
        <taxon>Lophotrochozoa</taxon>
        <taxon>Platyhelminthes</taxon>
        <taxon>Trematoda</taxon>
        <taxon>Digenea</taxon>
        <taxon>Strigeidida</taxon>
        <taxon>Schistosomatoidea</taxon>
        <taxon>Schistosomatidae</taxon>
        <taxon>Schistosoma</taxon>
    </lineage>
</organism>
<dbReference type="AlphaFoldDB" id="Q5BRA2"/>
<feature type="non-terminal residue" evidence="1">
    <location>
        <position position="1"/>
    </location>
</feature>
<evidence type="ECO:0000313" key="1">
    <source>
        <dbReference type="EMBL" id="AAX30934.2"/>
    </source>
</evidence>
<sequence length="79" mass="8695">KAYKKNYSLNPEAPLHVSNSVAPISVGELKRLACSLGPEQGPSLPSPQNRKIITESKRIVFHRSESKQNCTHLPESDAN</sequence>
<accession>Q5BRA2</accession>
<proteinExistence type="evidence at transcript level"/>
<protein>
    <submittedName>
        <fullName evidence="1">SJCHGC08887 protein</fullName>
    </submittedName>
</protein>
<name>Q5BRA2_SCHJA</name>
<reference evidence="1" key="1">
    <citation type="submission" date="2005-01" db="EMBL/GenBank/DDBJ databases">
        <authorList>
            <person name="Han Z."/>
        </authorList>
    </citation>
    <scope>NUCLEOTIDE SEQUENCE</scope>
</reference>
<dbReference type="EMBL" id="AY915713">
    <property type="protein sequence ID" value="AAX30934.2"/>
    <property type="molecule type" value="mRNA"/>
</dbReference>